<proteinExistence type="predicted"/>
<accession>A0A5M8QAL4</accession>
<dbReference type="EMBL" id="JBGOGF010000005">
    <property type="protein sequence ID" value="MFA1771621.1"/>
    <property type="molecule type" value="Genomic_DNA"/>
</dbReference>
<dbReference type="EMBL" id="VKKZ01000023">
    <property type="protein sequence ID" value="KAA6431900.1"/>
    <property type="molecule type" value="Genomic_DNA"/>
</dbReference>
<dbReference type="RefSeq" id="WP_149099919.1">
    <property type="nucleotide sequence ID" value="NZ_BMMG01000006.1"/>
</dbReference>
<evidence type="ECO:0000313" key="3">
    <source>
        <dbReference type="Proteomes" id="UP000323866"/>
    </source>
</evidence>
<protein>
    <submittedName>
        <fullName evidence="1">Uncharacterized protein</fullName>
    </submittedName>
</protein>
<dbReference type="Proteomes" id="UP001570846">
    <property type="component" value="Unassembled WGS sequence"/>
</dbReference>
<comment type="caution">
    <text evidence="1">The sequence shown here is derived from an EMBL/GenBank/DDBJ whole genome shotgun (WGS) entry which is preliminary data.</text>
</comment>
<evidence type="ECO:0000313" key="1">
    <source>
        <dbReference type="EMBL" id="KAA6431900.1"/>
    </source>
</evidence>
<sequence length="181" mass="20285">MSSKLSVKLLILLVAASCLLPLLSFRPNITEWVKVRLTPAVSVSFPEKPTQQEMNGIQIYKVARPEAVYMAMYLNHKSEAGQQTVTEARSYQFYLGMMNSMVRNVNGTLTDSASFSVGGVKGLDFSYTAQQANGTVGRRRNRVLFRKNMVYSLAYTPLVQATDSSRAVEERFLRSIEITKD</sequence>
<organism evidence="1 3">
    <name type="scientific">Rufibacter glacialis</name>
    <dbReference type="NCBI Taxonomy" id="1259555"/>
    <lineage>
        <taxon>Bacteria</taxon>
        <taxon>Pseudomonadati</taxon>
        <taxon>Bacteroidota</taxon>
        <taxon>Cytophagia</taxon>
        <taxon>Cytophagales</taxon>
        <taxon>Hymenobacteraceae</taxon>
        <taxon>Rufibacter</taxon>
    </lineage>
</organism>
<name>A0A5M8QAL4_9BACT</name>
<dbReference type="AlphaFoldDB" id="A0A5M8QAL4"/>
<reference evidence="2 4" key="3">
    <citation type="submission" date="2024-08" db="EMBL/GenBank/DDBJ databases">
        <authorList>
            <person name="Wei W."/>
        </authorList>
    </citation>
    <scope>NUCLEOTIDE SEQUENCE [LARGE SCALE GENOMIC DNA]</scope>
    <source>
        <strain evidence="2 4">XU2</strain>
    </source>
</reference>
<evidence type="ECO:0000313" key="2">
    <source>
        <dbReference type="EMBL" id="MFA1771621.1"/>
    </source>
</evidence>
<keyword evidence="4" id="KW-1185">Reference proteome</keyword>
<dbReference type="Proteomes" id="UP000323866">
    <property type="component" value="Unassembled WGS sequence"/>
</dbReference>
<evidence type="ECO:0000313" key="4">
    <source>
        <dbReference type="Proteomes" id="UP001570846"/>
    </source>
</evidence>
<reference evidence="1 3" key="2">
    <citation type="submission" date="2019-09" db="EMBL/GenBank/DDBJ databases">
        <title>A bacterium isolated from glacier soil.</title>
        <authorList>
            <person name="Liu Q."/>
        </authorList>
    </citation>
    <scope>NUCLEOTIDE SEQUENCE [LARGE SCALE GENOMIC DNA]</scope>
    <source>
        <strain evidence="1 3">MDT1-10-3</strain>
    </source>
</reference>
<reference evidence="1 3" key="1">
    <citation type="submission" date="2019-07" db="EMBL/GenBank/DDBJ databases">
        <authorList>
            <person name="Qu J.-H."/>
        </authorList>
    </citation>
    <scope>NUCLEOTIDE SEQUENCE [LARGE SCALE GENOMIC DNA]</scope>
    <source>
        <strain evidence="1 3">MDT1-10-3</strain>
    </source>
</reference>
<dbReference type="OrthoDB" id="767434at2"/>
<gene>
    <name evidence="2" type="ORF">ACD591_09985</name>
    <name evidence="1" type="ORF">FOE74_17485</name>
</gene>